<dbReference type="Proteomes" id="UP000042738">
    <property type="component" value="Chromosome"/>
</dbReference>
<organism evidence="2 3">
    <name type="scientific">Serratia symbiotica</name>
    <dbReference type="NCBI Taxonomy" id="138074"/>
    <lineage>
        <taxon>Bacteria</taxon>
        <taxon>Pseudomonadati</taxon>
        <taxon>Pseudomonadota</taxon>
        <taxon>Gammaproteobacteria</taxon>
        <taxon>Enterobacterales</taxon>
        <taxon>Yersiniaceae</taxon>
        <taxon>Serratia</taxon>
    </lineage>
</organism>
<gene>
    <name evidence="2" type="ORF">SYMBAF_09065</name>
</gene>
<dbReference type="EMBL" id="CP050855">
    <property type="protein sequence ID" value="QLH64358.1"/>
    <property type="molecule type" value="Genomic_DNA"/>
</dbReference>
<evidence type="ECO:0000313" key="2">
    <source>
        <dbReference type="EMBL" id="QLH64358.1"/>
    </source>
</evidence>
<reference evidence="2 3" key="1">
    <citation type="journal article" date="2014" name="Genome Announc.">
        <title>Whole-Genome Sequence of Serratia symbiotica Strain CWBI-2.3T, a Free-Living Symbiont of the Black Bean Aphid Aphis fabae.</title>
        <authorList>
            <person name="Foray V."/>
            <person name="Grigorescu A.S."/>
            <person name="Sabri A."/>
            <person name="Haubruge E."/>
            <person name="Lognay G."/>
            <person name="Francis F."/>
            <person name="Fauconnier M.L."/>
            <person name="Hance T."/>
            <person name="Thonart P."/>
        </authorList>
    </citation>
    <scope>NUCLEOTIDE SEQUENCE [LARGE SCALE GENOMIC DNA]</scope>
    <source>
        <strain evidence="2">CWBI-2.3</strain>
    </source>
</reference>
<evidence type="ECO:0000256" key="1">
    <source>
        <dbReference type="SAM" id="Coils"/>
    </source>
</evidence>
<protein>
    <submittedName>
        <fullName evidence="2">Tail fiber assembly protein</fullName>
    </submittedName>
</protein>
<dbReference type="AlphaFoldDB" id="A0A7D5SUI6"/>
<dbReference type="PANTHER" id="PTHR34413">
    <property type="entry name" value="PROPHAGE TAIL FIBER ASSEMBLY PROTEIN HOMOLOG TFAE-RELATED-RELATED"/>
    <property type="match status" value="1"/>
</dbReference>
<sequence>MMFKFSDNAQTIRVFNFLADTKEFIGAGDAYIPANTGLPACCTEIEGPQPEKGCVICFDPDKQAWFQIENHRGEVVYDKATAHERVIELLGPLPDGYTYVKPIGDYVKWDGEKWVSDIEAENEALISQARAKKAQLTRDADSIINTLTDAIELGMATESEKNKLIEWKKYRIQLSRIDCTIPADICWPAISAE</sequence>
<accession>A0A7D5SUI6</accession>
<name>A0A7D5SUI6_9GAMM</name>
<dbReference type="PANTHER" id="PTHR34413:SF2">
    <property type="entry name" value="PROPHAGE TAIL FIBER ASSEMBLY PROTEIN HOMOLOG TFAE-RELATED"/>
    <property type="match status" value="1"/>
</dbReference>
<evidence type="ECO:0000313" key="3">
    <source>
        <dbReference type="Proteomes" id="UP000042738"/>
    </source>
</evidence>
<feature type="coiled-coil region" evidence="1">
    <location>
        <begin position="115"/>
        <end position="146"/>
    </location>
</feature>
<proteinExistence type="predicted"/>
<dbReference type="InterPro" id="IPR003458">
    <property type="entry name" value="Phage_T4_Gp38_tail_assem"/>
</dbReference>
<keyword evidence="1" id="KW-0175">Coiled coil</keyword>
<dbReference type="Pfam" id="PF02413">
    <property type="entry name" value="Caudo_TAP"/>
    <property type="match status" value="1"/>
</dbReference>
<dbReference type="InterPro" id="IPR051220">
    <property type="entry name" value="TFA_Chaperone"/>
</dbReference>